<evidence type="ECO:0000256" key="3">
    <source>
        <dbReference type="ARBA" id="ARBA00022723"/>
    </source>
</evidence>
<dbReference type="Proteomes" id="UP000317429">
    <property type="component" value="Chromosome"/>
</dbReference>
<evidence type="ECO:0000313" key="9">
    <source>
        <dbReference type="Proteomes" id="UP000317429"/>
    </source>
</evidence>
<dbReference type="OrthoDB" id="9802481at2"/>
<dbReference type="Pfam" id="PF00149">
    <property type="entry name" value="Metallophos"/>
    <property type="match status" value="1"/>
</dbReference>
<organism evidence="8 9">
    <name type="scientific">Pirellulimonas nuda</name>
    <dbReference type="NCBI Taxonomy" id="2528009"/>
    <lineage>
        <taxon>Bacteria</taxon>
        <taxon>Pseudomonadati</taxon>
        <taxon>Planctomycetota</taxon>
        <taxon>Planctomycetia</taxon>
        <taxon>Pirellulales</taxon>
        <taxon>Lacipirellulaceae</taxon>
        <taxon>Pirellulimonas</taxon>
    </lineage>
</organism>
<gene>
    <name evidence="8" type="ORF">Pla175_07450</name>
</gene>
<dbReference type="GO" id="GO:0016020">
    <property type="term" value="C:membrane"/>
    <property type="evidence" value="ECO:0007669"/>
    <property type="project" value="GOC"/>
</dbReference>
<evidence type="ECO:0000256" key="4">
    <source>
        <dbReference type="ARBA" id="ARBA00023136"/>
    </source>
</evidence>
<accession>A0A518D7F7</accession>
<reference evidence="8 9" key="1">
    <citation type="submission" date="2019-02" db="EMBL/GenBank/DDBJ databases">
        <title>Deep-cultivation of Planctomycetes and their phenomic and genomic characterization uncovers novel biology.</title>
        <authorList>
            <person name="Wiegand S."/>
            <person name="Jogler M."/>
            <person name="Boedeker C."/>
            <person name="Pinto D."/>
            <person name="Vollmers J."/>
            <person name="Rivas-Marin E."/>
            <person name="Kohn T."/>
            <person name="Peeters S.H."/>
            <person name="Heuer A."/>
            <person name="Rast P."/>
            <person name="Oberbeckmann S."/>
            <person name="Bunk B."/>
            <person name="Jeske O."/>
            <person name="Meyerdierks A."/>
            <person name="Storesund J.E."/>
            <person name="Kallscheuer N."/>
            <person name="Luecker S."/>
            <person name="Lage O.M."/>
            <person name="Pohl T."/>
            <person name="Merkel B.J."/>
            <person name="Hornburger P."/>
            <person name="Mueller R.-W."/>
            <person name="Bruemmer F."/>
            <person name="Labrenz M."/>
            <person name="Spormann A.M."/>
            <person name="Op den Camp H."/>
            <person name="Overmann J."/>
            <person name="Amann R."/>
            <person name="Jetten M.S.M."/>
            <person name="Mascher T."/>
            <person name="Medema M.H."/>
            <person name="Devos D.P."/>
            <person name="Kaster A.-K."/>
            <person name="Ovreas L."/>
            <person name="Rohde M."/>
            <person name="Galperin M.Y."/>
            <person name="Jogler C."/>
        </authorList>
    </citation>
    <scope>NUCLEOTIDE SEQUENCE [LARGE SCALE GENOMIC DNA]</scope>
    <source>
        <strain evidence="8 9">Pla175</strain>
    </source>
</reference>
<dbReference type="KEGG" id="pnd:Pla175_07450"/>
<evidence type="ECO:0000259" key="7">
    <source>
        <dbReference type="Pfam" id="PF00149"/>
    </source>
</evidence>
<evidence type="ECO:0000256" key="6">
    <source>
        <dbReference type="SAM" id="MobiDB-lite"/>
    </source>
</evidence>
<dbReference type="Gene3D" id="3.60.21.10">
    <property type="match status" value="1"/>
</dbReference>
<dbReference type="PANTHER" id="PTHR34990:SF2">
    <property type="entry name" value="BLL8164 PROTEIN"/>
    <property type="match status" value="1"/>
</dbReference>
<dbReference type="PANTHER" id="PTHR34990">
    <property type="entry name" value="UDP-2,3-DIACYLGLUCOSAMINE HYDROLASE-RELATED"/>
    <property type="match status" value="1"/>
</dbReference>
<keyword evidence="1" id="KW-1003">Cell membrane</keyword>
<keyword evidence="3" id="KW-0479">Metal-binding</keyword>
<keyword evidence="5" id="KW-0464">Manganese</keyword>
<dbReference type="EMBL" id="CP036291">
    <property type="protein sequence ID" value="QDU87385.1"/>
    <property type="molecule type" value="Genomic_DNA"/>
</dbReference>
<keyword evidence="9" id="KW-1185">Reference proteome</keyword>
<feature type="domain" description="Calcineurin-like phosphoesterase" evidence="7">
    <location>
        <begin position="49"/>
        <end position="247"/>
    </location>
</feature>
<dbReference type="GO" id="GO:0009245">
    <property type="term" value="P:lipid A biosynthetic process"/>
    <property type="evidence" value="ECO:0007669"/>
    <property type="project" value="TreeGrafter"/>
</dbReference>
<evidence type="ECO:0000256" key="1">
    <source>
        <dbReference type="ARBA" id="ARBA00022475"/>
    </source>
</evidence>
<keyword evidence="4" id="KW-0472">Membrane</keyword>
<dbReference type="GO" id="GO:0008758">
    <property type="term" value="F:UDP-2,3-diacylglucosamine hydrolase activity"/>
    <property type="evidence" value="ECO:0007669"/>
    <property type="project" value="TreeGrafter"/>
</dbReference>
<protein>
    <submittedName>
        <fullName evidence="8">UDP-2,3-diacylglucosamine hydrolase</fullName>
    </submittedName>
</protein>
<dbReference type="AlphaFoldDB" id="A0A518D7F7"/>
<proteinExistence type="predicted"/>
<sequence length="323" mass="36430">MDASATFSRSDEVLTAAAPRSPQSNRSAEPREAPSAKPKSTAASPRVVRSLFVSDIHLGCRHSQAEPFRELLQRYEPRYLYVVGDFIDGWKLKRRWRWLPVYDRILQRLMTLKRSGTELLYTPGNHDAFLRNFLANFGVVEVRDRFVHVTADGRRFLVTHGDQFDKVEQGMPWLSLVASYAYDVLLSTNWLVNKLRGKKDDPYAFCGMIKRRVKYLVSHVSEFEEKVIESALASRCSGIICGHVHAPRIVEVGGLAYCNTGDWVENCSALVEYHDGSMDLVRRNGEVIAHLPVPAAPDFPNIDSPIESQERLEGAEVEGVLVA</sequence>
<evidence type="ECO:0000256" key="2">
    <source>
        <dbReference type="ARBA" id="ARBA00022519"/>
    </source>
</evidence>
<dbReference type="InterPro" id="IPR029052">
    <property type="entry name" value="Metallo-depent_PP-like"/>
</dbReference>
<keyword evidence="8" id="KW-0378">Hydrolase</keyword>
<keyword evidence="2" id="KW-0997">Cell inner membrane</keyword>
<feature type="region of interest" description="Disordered" evidence="6">
    <location>
        <begin position="1"/>
        <end position="43"/>
    </location>
</feature>
<dbReference type="GO" id="GO:0046872">
    <property type="term" value="F:metal ion binding"/>
    <property type="evidence" value="ECO:0007669"/>
    <property type="project" value="UniProtKB-KW"/>
</dbReference>
<evidence type="ECO:0000313" key="8">
    <source>
        <dbReference type="EMBL" id="QDU87385.1"/>
    </source>
</evidence>
<name>A0A518D7F7_9BACT</name>
<dbReference type="CDD" id="cd07398">
    <property type="entry name" value="MPP_YbbF-LpxH"/>
    <property type="match status" value="1"/>
</dbReference>
<dbReference type="InterPro" id="IPR043461">
    <property type="entry name" value="LpxH-like"/>
</dbReference>
<evidence type="ECO:0000256" key="5">
    <source>
        <dbReference type="ARBA" id="ARBA00023211"/>
    </source>
</evidence>
<dbReference type="InterPro" id="IPR004843">
    <property type="entry name" value="Calcineurin-like_PHP"/>
</dbReference>
<dbReference type="SUPFAM" id="SSF56300">
    <property type="entry name" value="Metallo-dependent phosphatases"/>
    <property type="match status" value="1"/>
</dbReference>